<dbReference type="InterPro" id="IPR028081">
    <property type="entry name" value="Leu-bd"/>
</dbReference>
<dbReference type="PANTHER" id="PTHR47235:SF1">
    <property type="entry name" value="BLR6548 PROTEIN"/>
    <property type="match status" value="1"/>
</dbReference>
<comment type="caution">
    <text evidence="5">The sequence shown here is derived from an EMBL/GenBank/DDBJ whole genome shotgun (WGS) entry which is preliminary data.</text>
</comment>
<dbReference type="InterPro" id="IPR028082">
    <property type="entry name" value="Peripla_BP_I"/>
</dbReference>
<dbReference type="PROSITE" id="PS51257">
    <property type="entry name" value="PROKAR_LIPOPROTEIN"/>
    <property type="match status" value="1"/>
</dbReference>
<name>A0A8J3UGA6_9ACTN</name>
<dbReference type="PANTHER" id="PTHR47235">
    <property type="entry name" value="BLR6548 PROTEIN"/>
    <property type="match status" value="1"/>
</dbReference>
<sequence length="409" mass="42812">MNQAQSRVLRAGVLLAAAVLSLAACGRGGTSSSGSQTPGITDTTVKIGASYALSGPLAANGTAAMNGAKSYFDAINAQGGVKMSDGKTRKIEVVKYDDGYDPARAVQNYKKLTTQDNVFALFQTFGTAPNLAIMDSANAEKVPQLFVHSGAAVFSQNQQAKPYTVGWQPTYETEGAAYARFLTAQDKDVTVAVISQNDDLGKAFVNGFTSGIAGSKVKIVAQETYQATDPTLDSQVTKLAASKADVLFSAIAIPKLTAGALSKSAELGWNPEHLLVSLVSSVDQVIKPSGLDGSHGIYSTAFVKAADDQQWATDKDVQDYIARMKTSAPGADPTVPNAAWGYGAAATLVKALQEAKAVTRDGLVQEVQSLSGAVPLLLPGLELHASLDGPPIKELHVQQFKDGKWSLVD</sequence>
<reference evidence="5" key="1">
    <citation type="submission" date="2021-01" db="EMBL/GenBank/DDBJ databases">
        <title>Whole genome shotgun sequence of Planotetraspora silvatica NBRC 100141.</title>
        <authorList>
            <person name="Komaki H."/>
            <person name="Tamura T."/>
        </authorList>
    </citation>
    <scope>NUCLEOTIDE SEQUENCE</scope>
    <source>
        <strain evidence="5">NBRC 100141</strain>
    </source>
</reference>
<feature type="signal peptide" evidence="3">
    <location>
        <begin position="1"/>
        <end position="23"/>
    </location>
</feature>
<accession>A0A8J3UGA6</accession>
<dbReference type="EMBL" id="BOOQ01000007">
    <property type="protein sequence ID" value="GII45039.1"/>
    <property type="molecule type" value="Genomic_DNA"/>
</dbReference>
<dbReference type="AlphaFoldDB" id="A0A8J3UGA6"/>
<feature type="domain" description="Leucine-binding protein" evidence="4">
    <location>
        <begin position="44"/>
        <end position="403"/>
    </location>
</feature>
<dbReference type="SUPFAM" id="SSF53822">
    <property type="entry name" value="Periplasmic binding protein-like I"/>
    <property type="match status" value="1"/>
</dbReference>
<dbReference type="RefSeq" id="WP_203972667.1">
    <property type="nucleotide sequence ID" value="NZ_BAAAKY010000028.1"/>
</dbReference>
<organism evidence="5 6">
    <name type="scientific">Planotetraspora silvatica</name>
    <dbReference type="NCBI Taxonomy" id="234614"/>
    <lineage>
        <taxon>Bacteria</taxon>
        <taxon>Bacillati</taxon>
        <taxon>Actinomycetota</taxon>
        <taxon>Actinomycetes</taxon>
        <taxon>Streptosporangiales</taxon>
        <taxon>Streptosporangiaceae</taxon>
        <taxon>Planotetraspora</taxon>
    </lineage>
</organism>
<gene>
    <name evidence="5" type="ORF">Psi02_14630</name>
</gene>
<evidence type="ECO:0000313" key="5">
    <source>
        <dbReference type="EMBL" id="GII45039.1"/>
    </source>
</evidence>
<feature type="chain" id="PRO_5035178534" evidence="3">
    <location>
        <begin position="24"/>
        <end position="409"/>
    </location>
</feature>
<evidence type="ECO:0000256" key="3">
    <source>
        <dbReference type="SAM" id="SignalP"/>
    </source>
</evidence>
<comment type="similarity">
    <text evidence="1">Belongs to the leucine-binding protein family.</text>
</comment>
<evidence type="ECO:0000313" key="6">
    <source>
        <dbReference type="Proteomes" id="UP000644610"/>
    </source>
</evidence>
<keyword evidence="2 3" id="KW-0732">Signal</keyword>
<proteinExistence type="inferred from homology"/>
<evidence type="ECO:0000259" key="4">
    <source>
        <dbReference type="Pfam" id="PF13458"/>
    </source>
</evidence>
<dbReference type="Gene3D" id="3.40.50.2300">
    <property type="match status" value="2"/>
</dbReference>
<dbReference type="CDD" id="cd06343">
    <property type="entry name" value="PBP1_ABC_ligand_binding-like"/>
    <property type="match status" value="1"/>
</dbReference>
<keyword evidence="6" id="KW-1185">Reference proteome</keyword>
<evidence type="ECO:0000256" key="1">
    <source>
        <dbReference type="ARBA" id="ARBA00010062"/>
    </source>
</evidence>
<protein>
    <submittedName>
        <fullName evidence="5">ABC transporter substrate-binding protein</fullName>
    </submittedName>
</protein>
<evidence type="ECO:0000256" key="2">
    <source>
        <dbReference type="ARBA" id="ARBA00022729"/>
    </source>
</evidence>
<dbReference type="Proteomes" id="UP000644610">
    <property type="component" value="Unassembled WGS sequence"/>
</dbReference>
<dbReference type="Pfam" id="PF13458">
    <property type="entry name" value="Peripla_BP_6"/>
    <property type="match status" value="1"/>
</dbReference>